<protein>
    <submittedName>
        <fullName evidence="1">ABC transporter</fullName>
    </submittedName>
</protein>
<comment type="caution">
    <text evidence="1">The sequence shown here is derived from an EMBL/GenBank/DDBJ whole genome shotgun (WGS) entry which is preliminary data.</text>
</comment>
<dbReference type="RefSeq" id="WP_253061332.1">
    <property type="nucleotide sequence ID" value="NZ_JAMXWM010000008.1"/>
</dbReference>
<sequence>MVVKELLDIYDDWQSKLEKNEWYFSDAFDHITKNMTSYEAFSYIPNVVNALLELRDETLIWETLDLLGELYTISDTTEVHPVLNAKWSLLENHIRHYKEAYATPFQELKRMLRKKS</sequence>
<accession>A0ABW5S4A3</accession>
<gene>
    <name evidence="1" type="ORF">ACFSUE_09375</name>
</gene>
<evidence type="ECO:0000313" key="1">
    <source>
        <dbReference type="EMBL" id="MFD2693832.1"/>
    </source>
</evidence>
<name>A0ABW5S4A3_9BACL</name>
<reference evidence="2" key="1">
    <citation type="journal article" date="2019" name="Int. J. Syst. Evol. Microbiol.">
        <title>The Global Catalogue of Microorganisms (GCM) 10K type strain sequencing project: providing services to taxonomists for standard genome sequencing and annotation.</title>
        <authorList>
            <consortium name="The Broad Institute Genomics Platform"/>
            <consortium name="The Broad Institute Genome Sequencing Center for Infectious Disease"/>
            <person name="Wu L."/>
            <person name="Ma J."/>
        </authorList>
    </citation>
    <scope>NUCLEOTIDE SEQUENCE [LARGE SCALE GENOMIC DNA]</scope>
    <source>
        <strain evidence="2">TISTR 2466</strain>
    </source>
</reference>
<dbReference type="Proteomes" id="UP001597399">
    <property type="component" value="Unassembled WGS sequence"/>
</dbReference>
<dbReference type="EMBL" id="JBHUMQ010000023">
    <property type="protein sequence ID" value="MFD2693832.1"/>
    <property type="molecule type" value="Genomic_DNA"/>
</dbReference>
<organism evidence="1 2">
    <name type="scientific">Sporolactobacillus shoreicorticis</name>
    <dbReference type="NCBI Taxonomy" id="1923877"/>
    <lineage>
        <taxon>Bacteria</taxon>
        <taxon>Bacillati</taxon>
        <taxon>Bacillota</taxon>
        <taxon>Bacilli</taxon>
        <taxon>Bacillales</taxon>
        <taxon>Sporolactobacillaceae</taxon>
        <taxon>Sporolactobacillus</taxon>
    </lineage>
</organism>
<proteinExistence type="predicted"/>
<evidence type="ECO:0000313" key="2">
    <source>
        <dbReference type="Proteomes" id="UP001597399"/>
    </source>
</evidence>
<keyword evidence="2" id="KW-1185">Reference proteome</keyword>